<evidence type="ECO:0000313" key="7">
    <source>
        <dbReference type="EMBL" id="MDQ7247030.1"/>
    </source>
</evidence>
<dbReference type="SFLD" id="SFLDG01386">
    <property type="entry name" value="main_SPASM_domain-containing"/>
    <property type="match status" value="1"/>
</dbReference>
<dbReference type="PROSITE" id="PS51918">
    <property type="entry name" value="RADICAL_SAM"/>
    <property type="match status" value="1"/>
</dbReference>
<evidence type="ECO:0000256" key="3">
    <source>
        <dbReference type="ARBA" id="ARBA00022723"/>
    </source>
</evidence>
<comment type="cofactor">
    <cofactor evidence="1">
        <name>[4Fe-4S] cluster</name>
        <dbReference type="ChEBI" id="CHEBI:49883"/>
    </cofactor>
</comment>
<dbReference type="SFLD" id="SFLDG01067">
    <property type="entry name" value="SPASM/twitch_domain_containing"/>
    <property type="match status" value="1"/>
</dbReference>
<reference evidence="8" key="1">
    <citation type="submission" date="2023-08" db="EMBL/GenBank/DDBJ databases">
        <title>Rhodospirillaceae gen. nov., a novel taxon isolated from the Yangtze River Yuezi River estuary sludge.</title>
        <authorList>
            <person name="Ruan L."/>
        </authorList>
    </citation>
    <scope>NUCLEOTIDE SEQUENCE [LARGE SCALE GENOMIC DNA]</scope>
    <source>
        <strain evidence="8">R-7</strain>
    </source>
</reference>
<dbReference type="RefSeq" id="WP_379954440.1">
    <property type="nucleotide sequence ID" value="NZ_JAUYVI010000002.1"/>
</dbReference>
<dbReference type="InterPro" id="IPR050377">
    <property type="entry name" value="Radical_SAM_PqqE_MftC-like"/>
</dbReference>
<evidence type="ECO:0000256" key="5">
    <source>
        <dbReference type="ARBA" id="ARBA00023014"/>
    </source>
</evidence>
<evidence type="ECO:0000259" key="6">
    <source>
        <dbReference type="PROSITE" id="PS51918"/>
    </source>
</evidence>
<feature type="domain" description="Radical SAM core" evidence="6">
    <location>
        <begin position="19"/>
        <end position="241"/>
    </location>
</feature>
<keyword evidence="8" id="KW-1185">Reference proteome</keyword>
<dbReference type="InterPro" id="IPR013785">
    <property type="entry name" value="Aldolase_TIM"/>
</dbReference>
<dbReference type="InterPro" id="IPR006638">
    <property type="entry name" value="Elp3/MiaA/NifB-like_rSAM"/>
</dbReference>
<gene>
    <name evidence="7" type="ORF">Q8A70_05110</name>
</gene>
<dbReference type="InterPro" id="IPR007197">
    <property type="entry name" value="rSAM"/>
</dbReference>
<dbReference type="PANTHER" id="PTHR11228:SF7">
    <property type="entry name" value="PQQA PEPTIDE CYCLASE"/>
    <property type="match status" value="1"/>
</dbReference>
<name>A0ABU0YH27_9PROT</name>
<proteinExistence type="predicted"/>
<keyword evidence="5" id="KW-0411">Iron-sulfur</keyword>
<dbReference type="CDD" id="cd01335">
    <property type="entry name" value="Radical_SAM"/>
    <property type="match status" value="1"/>
</dbReference>
<keyword evidence="4" id="KW-0408">Iron</keyword>
<dbReference type="SFLD" id="SFLDS00029">
    <property type="entry name" value="Radical_SAM"/>
    <property type="match status" value="1"/>
</dbReference>
<dbReference type="Proteomes" id="UP001230156">
    <property type="component" value="Unassembled WGS sequence"/>
</dbReference>
<dbReference type="Pfam" id="PF04055">
    <property type="entry name" value="Radical_SAM"/>
    <property type="match status" value="1"/>
</dbReference>
<comment type="caution">
    <text evidence="7">The sequence shown here is derived from an EMBL/GenBank/DDBJ whole genome shotgun (WGS) entry which is preliminary data.</text>
</comment>
<dbReference type="SMART" id="SM00729">
    <property type="entry name" value="Elp3"/>
    <property type="match status" value="1"/>
</dbReference>
<evidence type="ECO:0000256" key="2">
    <source>
        <dbReference type="ARBA" id="ARBA00022691"/>
    </source>
</evidence>
<sequence length="370" mass="41311">MSIMRAVGQAADVLRLLPIGGPSCCNIAVTNVCNATCDFCNYAKDKDFVTEKKWLDPERLSRALDILHARGVRYITFSGGEPMLHPQMCEMISAVAFRGMRPAMVTNGSALTEKNMRDLAAAGLKTLFISIDSPEAEKHEKNRGLPGVFEKIRKGNALLKELGIKTVASCTINRLIGDDFETLFAALDQLGFSTVTFTYPKKELNSGSLVFSSSSLIDFSDLELADVLEILRSKKEKFGILNPAESLSEMVRFLKKEKQQFECFGGYKYFAMDVNFMVYRCDFWHAPMGSIEEFAHVEFVRDGCTKCMSVCYRDSSVFLNLPVAIGDAIKHTKRGRIDKAARALAQPSVRKSARSLMNEWKTLKRLARTS</sequence>
<dbReference type="EMBL" id="JAUYVI010000002">
    <property type="protein sequence ID" value="MDQ7247030.1"/>
    <property type="molecule type" value="Genomic_DNA"/>
</dbReference>
<organism evidence="7 8">
    <name type="scientific">Dongia sedimenti</name>
    <dbReference type="NCBI Taxonomy" id="3064282"/>
    <lineage>
        <taxon>Bacteria</taxon>
        <taxon>Pseudomonadati</taxon>
        <taxon>Pseudomonadota</taxon>
        <taxon>Alphaproteobacteria</taxon>
        <taxon>Rhodospirillales</taxon>
        <taxon>Dongiaceae</taxon>
        <taxon>Dongia</taxon>
    </lineage>
</organism>
<keyword evidence="3" id="KW-0479">Metal-binding</keyword>
<evidence type="ECO:0000256" key="1">
    <source>
        <dbReference type="ARBA" id="ARBA00001966"/>
    </source>
</evidence>
<evidence type="ECO:0000313" key="8">
    <source>
        <dbReference type="Proteomes" id="UP001230156"/>
    </source>
</evidence>
<accession>A0ABU0YH27</accession>
<dbReference type="Gene3D" id="3.20.20.70">
    <property type="entry name" value="Aldolase class I"/>
    <property type="match status" value="1"/>
</dbReference>
<keyword evidence="2" id="KW-0949">S-adenosyl-L-methionine</keyword>
<dbReference type="InterPro" id="IPR058240">
    <property type="entry name" value="rSAM_sf"/>
</dbReference>
<dbReference type="SUPFAM" id="SSF102114">
    <property type="entry name" value="Radical SAM enzymes"/>
    <property type="match status" value="1"/>
</dbReference>
<protein>
    <submittedName>
        <fullName evidence="7">Radical SAM protein</fullName>
    </submittedName>
</protein>
<evidence type="ECO:0000256" key="4">
    <source>
        <dbReference type="ARBA" id="ARBA00023004"/>
    </source>
</evidence>
<dbReference type="PANTHER" id="PTHR11228">
    <property type="entry name" value="RADICAL SAM DOMAIN PROTEIN"/>
    <property type="match status" value="1"/>
</dbReference>